<name>A0AA38GNC2_TAXCH</name>
<reference evidence="1 2" key="1">
    <citation type="journal article" date="2021" name="Nat. Plants">
        <title>The Taxus genome provides insights into paclitaxel biosynthesis.</title>
        <authorList>
            <person name="Xiong X."/>
            <person name="Gou J."/>
            <person name="Liao Q."/>
            <person name="Li Y."/>
            <person name="Zhou Q."/>
            <person name="Bi G."/>
            <person name="Li C."/>
            <person name="Du R."/>
            <person name="Wang X."/>
            <person name="Sun T."/>
            <person name="Guo L."/>
            <person name="Liang H."/>
            <person name="Lu P."/>
            <person name="Wu Y."/>
            <person name="Zhang Z."/>
            <person name="Ro D.K."/>
            <person name="Shang Y."/>
            <person name="Huang S."/>
            <person name="Yan J."/>
        </authorList>
    </citation>
    <scope>NUCLEOTIDE SEQUENCE [LARGE SCALE GENOMIC DNA]</scope>
    <source>
        <strain evidence="1">Ta-2019</strain>
    </source>
</reference>
<gene>
    <name evidence="1" type="ORF">KI387_005461</name>
</gene>
<organism evidence="1 2">
    <name type="scientific">Taxus chinensis</name>
    <name type="common">Chinese yew</name>
    <name type="synonym">Taxus wallichiana var. chinensis</name>
    <dbReference type="NCBI Taxonomy" id="29808"/>
    <lineage>
        <taxon>Eukaryota</taxon>
        <taxon>Viridiplantae</taxon>
        <taxon>Streptophyta</taxon>
        <taxon>Embryophyta</taxon>
        <taxon>Tracheophyta</taxon>
        <taxon>Spermatophyta</taxon>
        <taxon>Pinopsida</taxon>
        <taxon>Pinidae</taxon>
        <taxon>Conifers II</taxon>
        <taxon>Cupressales</taxon>
        <taxon>Taxaceae</taxon>
        <taxon>Taxus</taxon>
    </lineage>
</organism>
<feature type="non-terminal residue" evidence="1">
    <location>
        <position position="56"/>
    </location>
</feature>
<protein>
    <submittedName>
        <fullName evidence="1">Uncharacterized protein</fullName>
    </submittedName>
</protein>
<comment type="caution">
    <text evidence="1">The sequence shown here is derived from an EMBL/GenBank/DDBJ whole genome shotgun (WGS) entry which is preliminary data.</text>
</comment>
<dbReference type="EMBL" id="JAHRHJ020000002">
    <property type="protein sequence ID" value="KAH9325283.1"/>
    <property type="molecule type" value="Genomic_DNA"/>
</dbReference>
<accession>A0AA38GNC2</accession>
<dbReference type="Proteomes" id="UP000824469">
    <property type="component" value="Unassembled WGS sequence"/>
</dbReference>
<evidence type="ECO:0000313" key="1">
    <source>
        <dbReference type="EMBL" id="KAH9325283.1"/>
    </source>
</evidence>
<proteinExistence type="predicted"/>
<sequence>MHVHPIFHVSQLHPYLEDKLDHSYNQSTRAPANVMDKLEQVVNRILEMRRRGIDNR</sequence>
<keyword evidence="2" id="KW-1185">Reference proteome</keyword>
<evidence type="ECO:0000313" key="2">
    <source>
        <dbReference type="Proteomes" id="UP000824469"/>
    </source>
</evidence>
<dbReference type="AlphaFoldDB" id="A0AA38GNC2"/>